<protein>
    <recommendedName>
        <fullName evidence="15">Caspase-8</fullName>
    </recommendedName>
</protein>
<dbReference type="InterPro" id="IPR036388">
    <property type="entry name" value="WH-like_DNA-bd_sf"/>
</dbReference>
<dbReference type="SUPFAM" id="SSF48452">
    <property type="entry name" value="TPR-like"/>
    <property type="match status" value="2"/>
</dbReference>
<evidence type="ECO:0000256" key="3">
    <source>
        <dbReference type="ARBA" id="ARBA00022490"/>
    </source>
</evidence>
<evidence type="ECO:0000256" key="9">
    <source>
        <dbReference type="RuleBase" id="RU003971"/>
    </source>
</evidence>
<dbReference type="Pfam" id="PF13176">
    <property type="entry name" value="TPR_7"/>
    <property type="match status" value="2"/>
</dbReference>
<dbReference type="PROSITE" id="PS50207">
    <property type="entry name" value="CASPASE_P10"/>
    <property type="match status" value="1"/>
</dbReference>
<reference evidence="13 14" key="1">
    <citation type="submission" date="2022-05" db="EMBL/GenBank/DDBJ databases">
        <authorList>
            <consortium name="Genoscope - CEA"/>
            <person name="William W."/>
        </authorList>
    </citation>
    <scope>NUCLEOTIDE SEQUENCE [LARGE SCALE GENOMIC DNA]</scope>
</reference>
<dbReference type="InterPro" id="IPR029030">
    <property type="entry name" value="Caspase-like_dom_sf"/>
</dbReference>
<evidence type="ECO:0000256" key="6">
    <source>
        <dbReference type="ARBA" id="ARBA00022801"/>
    </source>
</evidence>
<dbReference type="Gene3D" id="1.10.10.10">
    <property type="entry name" value="Winged helix-like DNA-binding domain superfamily/Winged helix DNA-binding domain"/>
    <property type="match status" value="1"/>
</dbReference>
<dbReference type="PRINTS" id="PR00376">
    <property type="entry name" value="IL1BCENZYME"/>
</dbReference>
<dbReference type="InterPro" id="IPR027417">
    <property type="entry name" value="P-loop_NTPase"/>
</dbReference>
<keyword evidence="8" id="KW-0865">Zymogen</keyword>
<feature type="region of interest" description="Disordered" evidence="10">
    <location>
        <begin position="526"/>
        <end position="561"/>
    </location>
</feature>
<evidence type="ECO:0000256" key="5">
    <source>
        <dbReference type="ARBA" id="ARBA00022737"/>
    </source>
</evidence>
<dbReference type="SMART" id="SM00028">
    <property type="entry name" value="TPR"/>
    <property type="match status" value="6"/>
</dbReference>
<feature type="domain" description="Caspase family p20" evidence="12">
    <location>
        <begin position="1163"/>
        <end position="1289"/>
    </location>
</feature>
<evidence type="ECO:0000256" key="4">
    <source>
        <dbReference type="ARBA" id="ARBA00022670"/>
    </source>
</evidence>
<dbReference type="Gene3D" id="3.40.50.300">
    <property type="entry name" value="P-loop containing nucleotide triphosphate hydrolases"/>
    <property type="match status" value="1"/>
</dbReference>
<dbReference type="Pfam" id="PF00656">
    <property type="entry name" value="Peptidase_C14"/>
    <property type="match status" value="1"/>
</dbReference>
<sequence length="1418" mass="161835">MMEVEQNAQESYRRGEYHQSIAYAKQWRNISKETGDKEQEAAACNIAALSCYCIGDYKQSIEYSKQELQIVTEVGNSERQAAACDVTAQSYYCVGEYRQSIEYCKQALSIAREVGDKERQAAACRILALSFYEVGDYIQSIESSKEELAFAREEGDGEREASVCDVLARSYLRIGEYKQSIEYGKKALSIAKDVRNREREIDACTVLSGSYYEVGDYKQSVECGKRALSIAKEVGNRKREAEACAVLAWPYYEVGGYKHSIEYGKQALRIAKETDNRAREAAACSVLARSYYEIEDYRQSIEYGKQELVLAKELANREAERKSYDILARSYRGLKNDKTANEYRKLEKYLQKGTLDGKFHSTDSKEDGNADANEFPIRSSSVPNEIEARGPRAKLAYENALKTGKVKVYRARIMLIGQDRAGKTSLKKSFLGLPFDPEEASTEGIEVDPSKFDIEVDHVKNWQRTDEKFDVSYFVNDIARMVATEIQELKETDRDSELQNISVEIHSENRQVSSWLDKLMTKLRRQKRREREMESKSQDETDSAQFHQSTQIQNGDESMETQEARVIHQDVIYSEGETSQPYIPELKIDPTLPPDQFTKHLLQYLNGLNLPTHATAAEHRISIDLWDFAGQHLYYASYPVFLSPRAVYLLVYNLNKGLKETAQPCFRQGVHDILLANPNNESNLENLLSWLVSLSSMCSLQSQVNERQTKLADLPYCRPPVFIVGTHADKPHEDITKMELQIQREISGMNCERHVIRPFFSVDNTQGSSDEGVAALQKRMIEVLKQEPYMGEEVPIRWFNFEKVVQALVSERVYFLNLDQLRTIIEKVCFIEEENEAATMLDFYHDLGMIVKHRNTVVLRAQWLIDVFKQLITVRSFSDMEPRNSRLWKEMETTGVLDMELVDHVFSKCCQQQGLIKEDILNMMEQFGLIVKFATSPTNEMYFVPCQLKSPPDALCEMGPSPSDPCPLYLNFLGGFVPHGFFWQLVSRCTRWCSGNGFGQPPRFFHAAALFFIKSKFSYHLVLLCKKRFIKIALKPTQSVCGPSFPEANEVAILVRTFLEGTMQNLRRELPWLSSLTWDLRVACPGCQQVEDTCSRHVDDSCDDEDCLCLLRILEGGQLSHCPKRFCTEVPTVTGVEKWFAVKALRPGYHPGTDDVYNMTGRPRGITLIINNASFTLHPKHGQQSPRHGSEEDVRQVEELFIALGFEIQRRQNLSRLQLLDELDDVACQDHSAYDCFVLWLMSHGRSGEVFCSDGNTIPIQTLHDMFSNSDTLSGKPKLFFIQACRGDGEDEGVSVSADTGISSYEQLSPNQVDSPIDAVKKPAPRVPTHADFLYAFSTVDEYVSYRHEALGSYYVRGLVEAFRERAVYDHLLDILTVVNQNVSNMEANMPSVKNKNEIKTFKQMPEVKHTLRKKVRF</sequence>
<keyword evidence="4" id="KW-0645">Protease</keyword>
<evidence type="ECO:0008006" key="15">
    <source>
        <dbReference type="Google" id="ProtNLM"/>
    </source>
</evidence>
<feature type="region of interest" description="Disordered" evidence="10">
    <location>
        <begin position="357"/>
        <end position="377"/>
    </location>
</feature>
<keyword evidence="14" id="KW-1185">Reference proteome</keyword>
<evidence type="ECO:0000256" key="10">
    <source>
        <dbReference type="SAM" id="MobiDB-lite"/>
    </source>
</evidence>
<feature type="domain" description="Caspase family p10" evidence="11">
    <location>
        <begin position="1323"/>
        <end position="1418"/>
    </location>
</feature>
<dbReference type="InterPro" id="IPR016129">
    <property type="entry name" value="Caspase_his_AS"/>
</dbReference>
<feature type="compositionally biased region" description="Polar residues" evidence="10">
    <location>
        <begin position="543"/>
        <end position="556"/>
    </location>
</feature>
<dbReference type="InterPro" id="IPR019734">
    <property type="entry name" value="TPR_rpt"/>
</dbReference>
<feature type="compositionally biased region" description="Basic and acidic residues" evidence="10">
    <location>
        <begin position="529"/>
        <end position="539"/>
    </location>
</feature>
<dbReference type="InterPro" id="IPR011600">
    <property type="entry name" value="Pept_C14_caspase"/>
</dbReference>
<dbReference type="PANTHER" id="PTHR45954:SF1">
    <property type="entry name" value="LD33695P"/>
    <property type="match status" value="1"/>
</dbReference>
<comment type="similarity">
    <text evidence="2 9">Belongs to the peptidase C14A family.</text>
</comment>
<evidence type="ECO:0000259" key="11">
    <source>
        <dbReference type="PROSITE" id="PS50207"/>
    </source>
</evidence>
<feature type="compositionally biased region" description="Basic and acidic residues" evidence="10">
    <location>
        <begin position="357"/>
        <end position="368"/>
    </location>
</feature>
<dbReference type="Gene3D" id="3.40.50.1460">
    <property type="match status" value="1"/>
</dbReference>
<gene>
    <name evidence="13" type="ORF">PLOB_00002098</name>
</gene>
<dbReference type="SMART" id="SM00115">
    <property type="entry name" value="CASc"/>
    <property type="match status" value="1"/>
</dbReference>
<dbReference type="InterPro" id="IPR001309">
    <property type="entry name" value="Pept_C14_p20"/>
</dbReference>
<dbReference type="InterPro" id="IPR015917">
    <property type="entry name" value="Pept_C14A"/>
</dbReference>
<keyword evidence="3" id="KW-0963">Cytoplasm</keyword>
<evidence type="ECO:0000313" key="14">
    <source>
        <dbReference type="Proteomes" id="UP001159405"/>
    </source>
</evidence>
<comment type="caution">
    <text evidence="13">The sequence shown here is derived from an EMBL/GenBank/DDBJ whole genome shotgun (WGS) entry which is preliminary data.</text>
</comment>
<dbReference type="PROSITE" id="PS01122">
    <property type="entry name" value="CASPASE_CYS"/>
    <property type="match status" value="1"/>
</dbReference>
<proteinExistence type="inferred from homology"/>
<evidence type="ECO:0000256" key="7">
    <source>
        <dbReference type="ARBA" id="ARBA00022807"/>
    </source>
</evidence>
<dbReference type="InterPro" id="IPR052386">
    <property type="entry name" value="GPSM"/>
</dbReference>
<dbReference type="CDD" id="cd00032">
    <property type="entry name" value="CASc"/>
    <property type="match status" value="1"/>
</dbReference>
<dbReference type="InterPro" id="IPR002138">
    <property type="entry name" value="Pept_C14_p10"/>
</dbReference>
<dbReference type="Proteomes" id="UP001159405">
    <property type="component" value="Unassembled WGS sequence"/>
</dbReference>
<evidence type="ECO:0000256" key="2">
    <source>
        <dbReference type="ARBA" id="ARBA00010134"/>
    </source>
</evidence>
<dbReference type="PROSITE" id="PS50208">
    <property type="entry name" value="CASPASE_P20"/>
    <property type="match status" value="1"/>
</dbReference>
<dbReference type="SUPFAM" id="SSF52540">
    <property type="entry name" value="P-loop containing nucleoside triphosphate hydrolases"/>
    <property type="match status" value="1"/>
</dbReference>
<dbReference type="SUPFAM" id="SSF52129">
    <property type="entry name" value="Caspase-like"/>
    <property type="match status" value="1"/>
</dbReference>
<dbReference type="InterPro" id="IPR033139">
    <property type="entry name" value="Caspase_cys_AS"/>
</dbReference>
<evidence type="ECO:0000313" key="13">
    <source>
        <dbReference type="EMBL" id="CAH3157063.1"/>
    </source>
</evidence>
<evidence type="ECO:0000256" key="1">
    <source>
        <dbReference type="ARBA" id="ARBA00004496"/>
    </source>
</evidence>
<dbReference type="InterPro" id="IPR011990">
    <property type="entry name" value="TPR-like_helical_dom_sf"/>
</dbReference>
<comment type="subcellular location">
    <subcellularLocation>
        <location evidence="1">Cytoplasm</location>
    </subcellularLocation>
</comment>
<dbReference type="EMBL" id="CALNXK010000106">
    <property type="protein sequence ID" value="CAH3157063.1"/>
    <property type="molecule type" value="Genomic_DNA"/>
</dbReference>
<dbReference type="PANTHER" id="PTHR45954">
    <property type="entry name" value="LD33695P"/>
    <property type="match status" value="1"/>
</dbReference>
<evidence type="ECO:0000259" key="12">
    <source>
        <dbReference type="PROSITE" id="PS50208"/>
    </source>
</evidence>
<dbReference type="PROSITE" id="PS01121">
    <property type="entry name" value="CASPASE_HIS"/>
    <property type="match status" value="1"/>
</dbReference>
<keyword evidence="6" id="KW-0378">Hydrolase</keyword>
<organism evidence="13 14">
    <name type="scientific">Porites lobata</name>
    <dbReference type="NCBI Taxonomy" id="104759"/>
    <lineage>
        <taxon>Eukaryota</taxon>
        <taxon>Metazoa</taxon>
        <taxon>Cnidaria</taxon>
        <taxon>Anthozoa</taxon>
        <taxon>Hexacorallia</taxon>
        <taxon>Scleractinia</taxon>
        <taxon>Fungiina</taxon>
        <taxon>Poritidae</taxon>
        <taxon>Porites</taxon>
    </lineage>
</organism>
<dbReference type="Gene3D" id="1.25.40.10">
    <property type="entry name" value="Tetratricopeptide repeat domain"/>
    <property type="match status" value="2"/>
</dbReference>
<accession>A0ABN8Q4K5</accession>
<keyword evidence="7" id="KW-0788">Thiol protease</keyword>
<evidence type="ECO:0000256" key="8">
    <source>
        <dbReference type="ARBA" id="ARBA00023145"/>
    </source>
</evidence>
<keyword evidence="5" id="KW-0677">Repeat</keyword>
<name>A0ABN8Q4K5_9CNID</name>